<dbReference type="GO" id="GO:0047134">
    <property type="term" value="F:protein-disulfide reductase [NAD(P)H] activity"/>
    <property type="evidence" value="ECO:0007669"/>
    <property type="project" value="UniProtKB-EC"/>
</dbReference>
<dbReference type="InterPro" id="IPR036249">
    <property type="entry name" value="Thioredoxin-like_sf"/>
</dbReference>
<dbReference type="Gene3D" id="3.40.30.10">
    <property type="entry name" value="Glutaredoxin"/>
    <property type="match status" value="1"/>
</dbReference>
<dbReference type="EMBL" id="CAUJNA010003605">
    <property type="protein sequence ID" value="CAJ1405882.1"/>
    <property type="molecule type" value="Genomic_DNA"/>
</dbReference>
<keyword evidence="2" id="KW-0677">Repeat</keyword>
<dbReference type="Pfam" id="PF13905">
    <property type="entry name" value="Thioredoxin_8"/>
    <property type="match status" value="1"/>
</dbReference>
<comment type="catalytic activity">
    <reaction evidence="5">
        <text>[protein]-dithiol + NAD(+) = [protein]-disulfide + NADH + H(+)</text>
        <dbReference type="Rhea" id="RHEA:18749"/>
        <dbReference type="Rhea" id="RHEA-COMP:10593"/>
        <dbReference type="Rhea" id="RHEA-COMP:10594"/>
        <dbReference type="ChEBI" id="CHEBI:15378"/>
        <dbReference type="ChEBI" id="CHEBI:29950"/>
        <dbReference type="ChEBI" id="CHEBI:50058"/>
        <dbReference type="ChEBI" id="CHEBI:57540"/>
        <dbReference type="ChEBI" id="CHEBI:57945"/>
        <dbReference type="EC" id="1.8.1.8"/>
    </reaction>
</comment>
<keyword evidence="4" id="KW-0520">NAD</keyword>
<evidence type="ECO:0000313" key="9">
    <source>
        <dbReference type="EMBL" id="CAJ1405882.1"/>
    </source>
</evidence>
<proteinExistence type="predicted"/>
<keyword evidence="10" id="KW-1185">Reference proteome</keyword>
<keyword evidence="3" id="KW-0560">Oxidoreductase</keyword>
<dbReference type="InterPro" id="IPR052259">
    <property type="entry name" value="Nucleoredoxin-like"/>
</dbReference>
<sequence>MDRAAQVARENAEIRGHVVDPNLREKYETSPQTALSDALSDTEAPPNSLVTYRNGKKEYIPEDVLSGKVLGLLFGANGPVCCGFVRVLAKVYKAVKKEETDPFEVVYVSADTSRREFNRFVKTMPWLAVPFRDNTATFYRFGVPTDVRAWPKLVILGPENEVKYNDVSQIVRTCNEEKKPWAFGSILASSWNETFIKRRFQALFGPAWSAE</sequence>
<dbReference type="EC" id="1.8.1.8" evidence="1"/>
<evidence type="ECO:0000256" key="7">
    <source>
        <dbReference type="SAM" id="MobiDB-lite"/>
    </source>
</evidence>
<evidence type="ECO:0000259" key="8">
    <source>
        <dbReference type="Pfam" id="PF13905"/>
    </source>
</evidence>
<gene>
    <name evidence="9" type="ORF">EVOR1521_LOCUS27985</name>
</gene>
<evidence type="ECO:0000256" key="2">
    <source>
        <dbReference type="ARBA" id="ARBA00022737"/>
    </source>
</evidence>
<comment type="catalytic activity">
    <reaction evidence="6">
        <text>[protein]-dithiol + NADP(+) = [protein]-disulfide + NADPH + H(+)</text>
        <dbReference type="Rhea" id="RHEA:18753"/>
        <dbReference type="Rhea" id="RHEA-COMP:10593"/>
        <dbReference type="Rhea" id="RHEA-COMP:10594"/>
        <dbReference type="ChEBI" id="CHEBI:15378"/>
        <dbReference type="ChEBI" id="CHEBI:29950"/>
        <dbReference type="ChEBI" id="CHEBI:50058"/>
        <dbReference type="ChEBI" id="CHEBI:57783"/>
        <dbReference type="ChEBI" id="CHEBI:58349"/>
        <dbReference type="EC" id="1.8.1.8"/>
    </reaction>
</comment>
<organism evidence="9 10">
    <name type="scientific">Effrenium voratum</name>
    <dbReference type="NCBI Taxonomy" id="2562239"/>
    <lineage>
        <taxon>Eukaryota</taxon>
        <taxon>Sar</taxon>
        <taxon>Alveolata</taxon>
        <taxon>Dinophyceae</taxon>
        <taxon>Suessiales</taxon>
        <taxon>Symbiodiniaceae</taxon>
        <taxon>Effrenium</taxon>
    </lineage>
</organism>
<dbReference type="Proteomes" id="UP001178507">
    <property type="component" value="Unassembled WGS sequence"/>
</dbReference>
<evidence type="ECO:0000256" key="4">
    <source>
        <dbReference type="ARBA" id="ARBA00023027"/>
    </source>
</evidence>
<reference evidence="9" key="1">
    <citation type="submission" date="2023-08" db="EMBL/GenBank/DDBJ databases">
        <authorList>
            <person name="Chen Y."/>
            <person name="Shah S."/>
            <person name="Dougan E. K."/>
            <person name="Thang M."/>
            <person name="Chan C."/>
        </authorList>
    </citation>
    <scope>NUCLEOTIDE SEQUENCE</scope>
</reference>
<protein>
    <recommendedName>
        <fullName evidence="1">protein-disulfide reductase</fullName>
        <ecNumber evidence="1">1.8.1.8</ecNumber>
    </recommendedName>
</protein>
<evidence type="ECO:0000313" key="10">
    <source>
        <dbReference type="Proteomes" id="UP001178507"/>
    </source>
</evidence>
<dbReference type="PANTHER" id="PTHR13871">
    <property type="entry name" value="THIOREDOXIN"/>
    <property type="match status" value="1"/>
</dbReference>
<dbReference type="AlphaFoldDB" id="A0AA36JHT0"/>
<feature type="region of interest" description="Disordered" evidence="7">
    <location>
        <begin position="22"/>
        <end position="43"/>
    </location>
</feature>
<comment type="caution">
    <text evidence="9">The sequence shown here is derived from an EMBL/GenBank/DDBJ whole genome shotgun (WGS) entry which is preliminary data.</text>
</comment>
<dbReference type="PANTHER" id="PTHR13871:SF96">
    <property type="entry name" value="THIOREDOXIN DOMAIN-CONTAINING PROTEIN"/>
    <property type="match status" value="1"/>
</dbReference>
<evidence type="ECO:0000256" key="5">
    <source>
        <dbReference type="ARBA" id="ARBA00047388"/>
    </source>
</evidence>
<dbReference type="SUPFAM" id="SSF52833">
    <property type="entry name" value="Thioredoxin-like"/>
    <property type="match status" value="1"/>
</dbReference>
<name>A0AA36JHT0_9DINO</name>
<accession>A0AA36JHT0</accession>
<evidence type="ECO:0000256" key="1">
    <source>
        <dbReference type="ARBA" id="ARBA00012612"/>
    </source>
</evidence>
<evidence type="ECO:0000256" key="6">
    <source>
        <dbReference type="ARBA" id="ARBA00047804"/>
    </source>
</evidence>
<dbReference type="InterPro" id="IPR012336">
    <property type="entry name" value="Thioredoxin-like_fold"/>
</dbReference>
<evidence type="ECO:0000256" key="3">
    <source>
        <dbReference type="ARBA" id="ARBA00023002"/>
    </source>
</evidence>
<feature type="domain" description="Thioredoxin-like fold" evidence="8">
    <location>
        <begin position="67"/>
        <end position="162"/>
    </location>
</feature>